<reference evidence="9" key="2">
    <citation type="submission" date="2021-02" db="UniProtKB">
        <authorList>
            <consortium name="EnsemblMetazoa"/>
        </authorList>
    </citation>
    <scope>IDENTIFICATION</scope>
    <source>
        <strain evidence="9">JHB</strain>
    </source>
</reference>
<dbReference type="PANTHER" id="PTHR14978">
    <property type="entry name" value="BETA-CATENIN-LIKE PROTEIN 1 NUCLEAR ASSOCIATED PROTEIN"/>
    <property type="match status" value="1"/>
</dbReference>
<evidence type="ECO:0000256" key="4">
    <source>
        <dbReference type="ARBA" id="ARBA00023054"/>
    </source>
</evidence>
<dbReference type="Pfam" id="PF08216">
    <property type="entry name" value="CTNNBL"/>
    <property type="match status" value="1"/>
</dbReference>
<organism>
    <name type="scientific">Culex quinquefasciatus</name>
    <name type="common">Southern house mosquito</name>
    <name type="synonym">Culex pungens</name>
    <dbReference type="NCBI Taxonomy" id="7176"/>
    <lineage>
        <taxon>Eukaryota</taxon>
        <taxon>Metazoa</taxon>
        <taxon>Ecdysozoa</taxon>
        <taxon>Arthropoda</taxon>
        <taxon>Hexapoda</taxon>
        <taxon>Insecta</taxon>
        <taxon>Pterygota</taxon>
        <taxon>Neoptera</taxon>
        <taxon>Endopterygota</taxon>
        <taxon>Diptera</taxon>
        <taxon>Nematocera</taxon>
        <taxon>Culicoidea</taxon>
        <taxon>Culicidae</taxon>
        <taxon>Culicinae</taxon>
        <taxon>Culicini</taxon>
        <taxon>Culex</taxon>
        <taxon>Culex</taxon>
    </lineage>
</organism>
<dbReference type="OMA" id="TDWREQE"/>
<evidence type="ECO:0000313" key="10">
    <source>
        <dbReference type="Proteomes" id="UP000002320"/>
    </source>
</evidence>
<feature type="region of interest" description="Disordered" evidence="6">
    <location>
        <begin position="1"/>
        <end position="61"/>
    </location>
</feature>
<dbReference type="STRING" id="7176.B0WFG5"/>
<dbReference type="SMART" id="SM01156">
    <property type="entry name" value="DUF1716"/>
    <property type="match status" value="1"/>
</dbReference>
<keyword evidence="2" id="KW-0597">Phosphoprotein</keyword>
<dbReference type="FunFam" id="1.25.10.10:FF:000376">
    <property type="entry name" value="beta-catenin-like protein 1"/>
    <property type="match status" value="1"/>
</dbReference>
<dbReference type="VEuPathDB" id="VectorBase:CPIJ006035"/>
<evidence type="ECO:0000313" key="9">
    <source>
        <dbReference type="EnsemblMetazoa" id="CPIJ006035-PA"/>
    </source>
</evidence>
<evidence type="ECO:0000256" key="1">
    <source>
        <dbReference type="ARBA" id="ARBA00004123"/>
    </source>
</evidence>
<evidence type="ECO:0000256" key="3">
    <source>
        <dbReference type="ARBA" id="ARBA00022737"/>
    </source>
</evidence>
<evidence type="ECO:0000256" key="6">
    <source>
        <dbReference type="SAM" id="MobiDB-lite"/>
    </source>
</evidence>
<protein>
    <submittedName>
        <fullName evidence="8 9">Nuclear protein NAP</fullName>
    </submittedName>
</protein>
<dbReference type="OrthoDB" id="1898821at2759"/>
<feature type="domain" description="Beta-catenin-like protein 1 N-terminal" evidence="7">
    <location>
        <begin position="66"/>
        <end position="173"/>
    </location>
</feature>
<dbReference type="EMBL" id="DS231918">
    <property type="protein sequence ID" value="EDS26233.1"/>
    <property type="molecule type" value="Genomic_DNA"/>
</dbReference>
<evidence type="ECO:0000256" key="5">
    <source>
        <dbReference type="ARBA" id="ARBA00023242"/>
    </source>
</evidence>
<proteinExistence type="predicted"/>
<evidence type="ECO:0000313" key="8">
    <source>
        <dbReference type="EMBL" id="EDS26233.1"/>
    </source>
</evidence>
<dbReference type="GO" id="GO:0005681">
    <property type="term" value="C:spliceosomal complex"/>
    <property type="evidence" value="ECO:0007669"/>
    <property type="project" value="TreeGrafter"/>
</dbReference>
<keyword evidence="5" id="KW-0539">Nucleus</keyword>
<dbReference type="HOGENOM" id="CLU_017098_2_1_1"/>
<dbReference type="InParanoid" id="B0WFG5"/>
<dbReference type="InterPro" id="IPR039678">
    <property type="entry name" value="CTNNBL1"/>
</dbReference>
<dbReference type="eggNOG" id="KOG2734">
    <property type="taxonomic scope" value="Eukaryota"/>
</dbReference>
<sequence length="566" mass="64635">MDVGELLSFKPEQTPKRPSDFDNDEDSGDDTSSVVSAGPAPKSRKSEQQANVRTKVVVPQKEPQISEQERLDILKFVETEEVEGGEVMDEAGLKKILLLFEKRVLKNQEMRIKFPDNPEKFMESEIELNDIIQELHAVATVPDLYPLLVELNGVSSLLELLSHQNTDISVAVVHLLQELTDVDILHESLEGAETLIEALRNQQAAGLLVQNLEKLDEGVKEEADGVHNTMAIFENLMEIKSEIAKEIAEQGLMQWILKRLRMKMPFDANKLYCSEIMSILLQDTNENRILLGNIDGIDVLLQQLAAYKRHDPTSTEEQEFMENLFNSLCSALMAAENREKFLKGEGLQLMNLMLREKKLSRNGSLKVLDHAVSGPDGRDNCNKFVDILGLRTIFPLFMKTPKRNKKRLLSTDEHEEHVVSVVASMLRNCKGPQRQRLLAKFTENDFEKVERLMELHFKYLEKVEEVDREVDQQINTGEEEEDEDAIYIKRLSGGLFTLQLIDYIILEISSTDVVKQRILQILSLRNASMKTIRHVMREYAGNLGDAGDSDWREQEQAHIIQLVDRF</sequence>
<dbReference type="VEuPathDB" id="VectorBase:CQUJHB009393"/>
<accession>B0WFG5</accession>
<keyword evidence="10" id="KW-1185">Reference proteome</keyword>
<dbReference type="FunCoup" id="B0WFG5">
    <property type="interactions" value="2623"/>
</dbReference>
<keyword evidence="4" id="KW-0175">Coiled coil</keyword>
<dbReference type="InterPro" id="IPR016024">
    <property type="entry name" value="ARM-type_fold"/>
</dbReference>
<dbReference type="Proteomes" id="UP000002320">
    <property type="component" value="Unassembled WGS sequence"/>
</dbReference>
<reference evidence="8" key="1">
    <citation type="submission" date="2007-03" db="EMBL/GenBank/DDBJ databases">
        <title>Annotation of Culex pipiens quinquefasciatus.</title>
        <authorList>
            <consortium name="The Broad Institute Genome Sequencing Platform"/>
            <person name="Atkinson P.W."/>
            <person name="Hemingway J."/>
            <person name="Christensen B.M."/>
            <person name="Higgs S."/>
            <person name="Kodira C."/>
            <person name="Hannick L."/>
            <person name="Megy K."/>
            <person name="O'Leary S."/>
            <person name="Pearson M."/>
            <person name="Haas B.J."/>
            <person name="Mauceli E."/>
            <person name="Wortman J.R."/>
            <person name="Lee N.H."/>
            <person name="Guigo R."/>
            <person name="Stanke M."/>
            <person name="Alvarado L."/>
            <person name="Amedeo P."/>
            <person name="Antoine C.H."/>
            <person name="Arensburger P."/>
            <person name="Bidwell S.L."/>
            <person name="Crawford M."/>
            <person name="Camaro F."/>
            <person name="Devon K."/>
            <person name="Engels R."/>
            <person name="Hammond M."/>
            <person name="Howarth C."/>
            <person name="Koehrsen M."/>
            <person name="Lawson D."/>
            <person name="Montgomery P."/>
            <person name="Nene V."/>
            <person name="Nusbaum C."/>
            <person name="Puiu D."/>
            <person name="Romero-Severson J."/>
            <person name="Severson D.W."/>
            <person name="Shumway M."/>
            <person name="Sisk P."/>
            <person name="Stolte C."/>
            <person name="Zeng Q."/>
            <person name="Eisenstadt E."/>
            <person name="Fraser-Liggett C."/>
            <person name="Strausberg R."/>
            <person name="Galagan J."/>
            <person name="Birren B."/>
            <person name="Collins F.H."/>
        </authorList>
    </citation>
    <scope>NUCLEOTIDE SEQUENCE [LARGE SCALE GENOMIC DNA]</scope>
    <source>
        <strain evidence="8">JHB</strain>
    </source>
</reference>
<dbReference type="AlphaFoldDB" id="B0WFG5"/>
<dbReference type="SUPFAM" id="SSF48371">
    <property type="entry name" value="ARM repeat"/>
    <property type="match status" value="1"/>
</dbReference>
<dbReference type="PANTHER" id="PTHR14978:SF0">
    <property type="entry name" value="BETA-CATENIN-LIKE PROTEIN 1"/>
    <property type="match status" value="1"/>
</dbReference>
<evidence type="ECO:0000259" key="7">
    <source>
        <dbReference type="SMART" id="SM01156"/>
    </source>
</evidence>
<comment type="subcellular location">
    <subcellularLocation>
        <location evidence="1">Nucleus</location>
    </subcellularLocation>
</comment>
<keyword evidence="3" id="KW-0677">Repeat</keyword>
<gene>
    <name evidence="9" type="primary">6037552</name>
    <name evidence="8" type="ORF">CpipJ_CPIJ006035</name>
</gene>
<dbReference type="InterPro" id="IPR013180">
    <property type="entry name" value="CTNNBL1_N"/>
</dbReference>
<name>B0WFG5_CULQU</name>
<dbReference type="EnsemblMetazoa" id="CPIJ006035-RA">
    <property type="protein sequence ID" value="CPIJ006035-PA"/>
    <property type="gene ID" value="CPIJ006035"/>
</dbReference>
<dbReference type="InterPro" id="IPR011989">
    <property type="entry name" value="ARM-like"/>
</dbReference>
<evidence type="ECO:0000256" key="2">
    <source>
        <dbReference type="ARBA" id="ARBA00022553"/>
    </source>
</evidence>
<dbReference type="Gene3D" id="1.25.10.10">
    <property type="entry name" value="Leucine-rich Repeat Variant"/>
    <property type="match status" value="1"/>
</dbReference>
<dbReference type="KEGG" id="cqu:CpipJ_CPIJ006035"/>